<dbReference type="CDD" id="cd05379">
    <property type="entry name" value="CAP_bacterial"/>
    <property type="match status" value="1"/>
</dbReference>
<feature type="chain" id="PRO_5037517197" description="SCP domain-containing protein" evidence="1">
    <location>
        <begin position="35"/>
        <end position="378"/>
    </location>
</feature>
<dbReference type="Gene3D" id="3.40.33.10">
    <property type="entry name" value="CAP"/>
    <property type="match status" value="1"/>
</dbReference>
<evidence type="ECO:0000256" key="1">
    <source>
        <dbReference type="SAM" id="SignalP"/>
    </source>
</evidence>
<accession>A0A917MU93</accession>
<keyword evidence="1" id="KW-0732">Signal</keyword>
<dbReference type="PROSITE" id="PS51318">
    <property type="entry name" value="TAT"/>
    <property type="match status" value="1"/>
</dbReference>
<dbReference type="InterPro" id="IPR006311">
    <property type="entry name" value="TAT_signal"/>
</dbReference>
<dbReference type="RefSeq" id="WP_188359880.1">
    <property type="nucleotide sequence ID" value="NZ_BMDC01000003.1"/>
</dbReference>
<evidence type="ECO:0000313" key="4">
    <source>
        <dbReference type="Proteomes" id="UP000600171"/>
    </source>
</evidence>
<proteinExistence type="predicted"/>
<feature type="signal peptide" evidence="1">
    <location>
        <begin position="1"/>
        <end position="34"/>
    </location>
</feature>
<dbReference type="EMBL" id="BMDC01000003">
    <property type="protein sequence ID" value="GGH64176.1"/>
    <property type="molecule type" value="Genomic_DNA"/>
</dbReference>
<dbReference type="Pfam" id="PF00188">
    <property type="entry name" value="CAP"/>
    <property type="match status" value="1"/>
</dbReference>
<gene>
    <name evidence="3" type="ORF">GCM10007359_16210</name>
</gene>
<dbReference type="SUPFAM" id="SSF55797">
    <property type="entry name" value="PR-1-like"/>
    <property type="match status" value="1"/>
</dbReference>
<dbReference type="Pfam" id="PF08310">
    <property type="entry name" value="LGFP"/>
    <property type="match status" value="2"/>
</dbReference>
<comment type="caution">
    <text evidence="3">The sequence shown here is derived from an EMBL/GenBank/DDBJ whole genome shotgun (WGS) entry which is preliminary data.</text>
</comment>
<organism evidence="3 4">
    <name type="scientific">Rothia aerolata</name>
    <dbReference type="NCBI Taxonomy" id="1812262"/>
    <lineage>
        <taxon>Bacteria</taxon>
        <taxon>Bacillati</taxon>
        <taxon>Actinomycetota</taxon>
        <taxon>Actinomycetes</taxon>
        <taxon>Micrococcales</taxon>
        <taxon>Micrococcaceae</taxon>
        <taxon>Rothia</taxon>
    </lineage>
</organism>
<dbReference type="InterPro" id="IPR035940">
    <property type="entry name" value="CAP_sf"/>
</dbReference>
<dbReference type="InterPro" id="IPR013207">
    <property type="entry name" value="LGFP"/>
</dbReference>
<evidence type="ECO:0000313" key="3">
    <source>
        <dbReference type="EMBL" id="GGH64176.1"/>
    </source>
</evidence>
<reference evidence="3 4" key="1">
    <citation type="journal article" date="2014" name="Int. J. Syst. Evol. Microbiol.">
        <title>Complete genome sequence of Corynebacterium casei LMG S-19264T (=DSM 44701T), isolated from a smear-ripened cheese.</title>
        <authorList>
            <consortium name="US DOE Joint Genome Institute (JGI-PGF)"/>
            <person name="Walter F."/>
            <person name="Albersmeier A."/>
            <person name="Kalinowski J."/>
            <person name="Ruckert C."/>
        </authorList>
    </citation>
    <scope>NUCLEOTIDE SEQUENCE [LARGE SCALE GENOMIC DNA]</scope>
    <source>
        <strain evidence="3 4">CCM 8669</strain>
    </source>
</reference>
<dbReference type="Proteomes" id="UP000600171">
    <property type="component" value="Unassembled WGS sequence"/>
</dbReference>
<dbReference type="AlphaFoldDB" id="A0A917MU93"/>
<keyword evidence="4" id="KW-1185">Reference proteome</keyword>
<protein>
    <recommendedName>
        <fullName evidence="2">SCP domain-containing protein</fullName>
    </recommendedName>
</protein>
<name>A0A917MU93_9MICC</name>
<feature type="domain" description="SCP" evidence="2">
    <location>
        <begin position="55"/>
        <end position="156"/>
    </location>
</feature>
<dbReference type="InterPro" id="IPR014044">
    <property type="entry name" value="CAP_dom"/>
</dbReference>
<evidence type="ECO:0000259" key="2">
    <source>
        <dbReference type="Pfam" id="PF00188"/>
    </source>
</evidence>
<sequence length="378" mass="40348">MLETQLSRRTAGKLAFAALGAASLSLATANPAHAASSHIRTVSDSYRKADAQKLLDAINAYRAANGRGPVKHSARIASVMDGEARRQFIAGAFSHSNTFLTTPVAAGYSFAREVIALSYNDDINQLMAFWKSSPAHRDAILAPEANTVGIGLCYGTGSGLPWRVLGNVGIYRFNGAGPGDIQTRVDGGGLSVQSSAASGTTLNHPVVGGISSRFYADGGLDHYGQPNGPEYGGLVGGGYWQSFSKGSDRHTILWSPSTGANAVKETGAIGSHWRSIGVENTVGYPIMNERSGLINGGWWQQFQTVEGHRRTIIWSPNTGAHMVKEGTPFARAWRDSGAEYGFGYPTTDEYWVGLEIRQNFSNGVTLAWNSVTGALRQF</sequence>